<evidence type="ECO:0000313" key="4">
    <source>
        <dbReference type="EMBL" id="GMQ32369.1"/>
    </source>
</evidence>
<dbReference type="Pfam" id="PF01557">
    <property type="entry name" value="FAA_hydrolase"/>
    <property type="match status" value="1"/>
</dbReference>
<feature type="domain" description="Fumarylacetoacetase-like C-terminal" evidence="3">
    <location>
        <begin position="75"/>
        <end position="277"/>
    </location>
</feature>
<keyword evidence="5" id="KW-1185">Reference proteome</keyword>
<comment type="similarity">
    <text evidence="1">Belongs to the FAH family.</text>
</comment>
<organism evidence="4 5">
    <name type="scientific">Algoriphagus taiwanensis</name>
    <dbReference type="NCBI Taxonomy" id="1445656"/>
    <lineage>
        <taxon>Bacteria</taxon>
        <taxon>Pseudomonadati</taxon>
        <taxon>Bacteroidota</taxon>
        <taxon>Cytophagia</taxon>
        <taxon>Cytophagales</taxon>
        <taxon>Cyclobacteriaceae</taxon>
        <taxon>Algoriphagus</taxon>
    </lineage>
</organism>
<protein>
    <submittedName>
        <fullName evidence="4">Fumarylacetoacetate hydrolase family protein</fullName>
    </submittedName>
</protein>
<sequence length="287" mass="31764">MKLIRFGEKGKELPGIQTPEGINLDCSGFGEDWNEDFFNSDGLERLTDWLNTNQKQLKEIPTGLRLGSPIARPSKIICIGLNYRKHAEEAGMAVPEVPIIFMKATSSLCGPYDPIFIPKNSVKTDWEVELAVVIGKRAKYVKKENAFDYIAGYCLHNDVSERDFQLHHGGQWVKGKSADHFAPLGPVLVTKEEIKDPHNLRLWLKLNGEILQDSNTSDLIFDIPTLIEHLSQYMTLLPGDVISTGTPAGVGMGLKPEPQYLKDGDVVELGIEGLGVSKQVAINDPEA</sequence>
<dbReference type="InterPro" id="IPR011234">
    <property type="entry name" value="Fumarylacetoacetase-like_C"/>
</dbReference>
<keyword evidence="4" id="KW-0378">Hydrolase</keyword>
<dbReference type="Gene3D" id="3.90.850.10">
    <property type="entry name" value="Fumarylacetoacetase-like, C-terminal domain"/>
    <property type="match status" value="1"/>
</dbReference>
<dbReference type="PANTHER" id="PTHR42796">
    <property type="entry name" value="FUMARYLACETOACETATE HYDROLASE DOMAIN-CONTAINING PROTEIN 2A-RELATED"/>
    <property type="match status" value="1"/>
</dbReference>
<evidence type="ECO:0000259" key="3">
    <source>
        <dbReference type="Pfam" id="PF01557"/>
    </source>
</evidence>
<comment type="caution">
    <text evidence="4">The sequence shown here is derived from an EMBL/GenBank/DDBJ whole genome shotgun (WGS) entry which is preliminary data.</text>
</comment>
<evidence type="ECO:0000256" key="1">
    <source>
        <dbReference type="ARBA" id="ARBA00010211"/>
    </source>
</evidence>
<reference evidence="4 5" key="1">
    <citation type="submission" date="2023-08" db="EMBL/GenBank/DDBJ databases">
        <title>Draft genome sequence of Algoriphagus taiwanensis.</title>
        <authorList>
            <person name="Takatani N."/>
            <person name="Hosokawa M."/>
            <person name="Sawabe T."/>
        </authorList>
    </citation>
    <scope>NUCLEOTIDE SEQUENCE [LARGE SCALE GENOMIC DNA]</scope>
    <source>
        <strain evidence="4 5">JCM 19755</strain>
    </source>
</reference>
<proteinExistence type="inferred from homology"/>
<dbReference type="RefSeq" id="WP_338227193.1">
    <property type="nucleotide sequence ID" value="NZ_BTPE01000002.1"/>
</dbReference>
<dbReference type="SUPFAM" id="SSF56529">
    <property type="entry name" value="FAH"/>
    <property type="match status" value="1"/>
</dbReference>
<dbReference type="Proteomes" id="UP001307705">
    <property type="component" value="Unassembled WGS sequence"/>
</dbReference>
<dbReference type="GO" id="GO:0016787">
    <property type="term" value="F:hydrolase activity"/>
    <property type="evidence" value="ECO:0007669"/>
    <property type="project" value="UniProtKB-KW"/>
</dbReference>
<dbReference type="EMBL" id="BTPE01000002">
    <property type="protein sequence ID" value="GMQ32369.1"/>
    <property type="molecule type" value="Genomic_DNA"/>
</dbReference>
<accession>A0ABQ6PWQ4</accession>
<evidence type="ECO:0000313" key="5">
    <source>
        <dbReference type="Proteomes" id="UP001307705"/>
    </source>
</evidence>
<name>A0ABQ6PWQ4_9BACT</name>
<dbReference type="PANTHER" id="PTHR42796:SF4">
    <property type="entry name" value="FUMARYLACETOACETATE HYDROLASE DOMAIN-CONTAINING PROTEIN 2A"/>
    <property type="match status" value="1"/>
</dbReference>
<dbReference type="InterPro" id="IPR036663">
    <property type="entry name" value="Fumarylacetoacetase_C_sf"/>
</dbReference>
<dbReference type="InterPro" id="IPR051121">
    <property type="entry name" value="FAH"/>
</dbReference>
<gene>
    <name evidence="4" type="ORF">Ataiwa_06410</name>
</gene>
<evidence type="ECO:0000256" key="2">
    <source>
        <dbReference type="ARBA" id="ARBA00022723"/>
    </source>
</evidence>
<keyword evidence="2" id="KW-0479">Metal-binding</keyword>